<organismHost>
    <name type="scientific">Lepidoptera</name>
    <name type="common">moths &amp; butterflies</name>
    <dbReference type="NCBI Taxonomy" id="7088"/>
</organismHost>
<dbReference type="KEGG" id="vg:921804"/>
<accession>Q91GM4</accession>
<dbReference type="InterPro" id="IPR008996">
    <property type="entry name" value="IL1/FGF"/>
</dbReference>
<name>Q91GM4_NPVEP</name>
<proteinExistence type="inferred from homology"/>
<dbReference type="GO" id="GO:0008083">
    <property type="term" value="F:growth factor activity"/>
    <property type="evidence" value="ECO:0007669"/>
    <property type="project" value="InterPro"/>
</dbReference>
<evidence type="ECO:0000313" key="2">
    <source>
        <dbReference type="EMBL" id="AAK85589.1"/>
    </source>
</evidence>
<organism evidence="2 3">
    <name type="scientific">Epiphyas postvittana nucleopolyhedrovirus</name>
    <name type="common">EppoMNPV</name>
    <dbReference type="NCBI Taxonomy" id="70600"/>
    <lineage>
        <taxon>Viruses</taxon>
        <taxon>Viruses incertae sedis</taxon>
        <taxon>Naldaviricetes</taxon>
        <taxon>Lefavirales</taxon>
        <taxon>Baculoviridae</taxon>
        <taxon>Alphabaculovirus</taxon>
        <taxon>Alphabaculovirus eppostvittanae</taxon>
    </lineage>
</organism>
<dbReference type="SUPFAM" id="SSF50353">
    <property type="entry name" value="Cytokine"/>
    <property type="match status" value="1"/>
</dbReference>
<dbReference type="GeneID" id="921804"/>
<gene>
    <name evidence="2" type="primary">fgf</name>
</gene>
<dbReference type="InterPro" id="IPR002209">
    <property type="entry name" value="Fibroblast_GF_fam"/>
</dbReference>
<dbReference type="Gene3D" id="2.80.10.50">
    <property type="match status" value="1"/>
</dbReference>
<dbReference type="Proteomes" id="UP000203221">
    <property type="component" value="Segment"/>
</dbReference>
<evidence type="ECO:0000256" key="1">
    <source>
        <dbReference type="ARBA" id="ARBA00007936"/>
    </source>
</evidence>
<reference evidence="2 3" key="1">
    <citation type="journal article" date="2002" name="J. Gen. Virol.">
        <title>Whole genome analysis of the Epiphyas postvittana nucleopolyhedrovirus.</title>
        <authorList>
            <person name="Hyink O."/>
            <person name="Dellow R.A."/>
            <person name="Olsen M.J."/>
            <person name="Caradoc-Davies K.M.B."/>
            <person name="Drake K."/>
            <person name="Herniou E.A."/>
            <person name="Cory J.S."/>
            <person name="O'Reilly D.R."/>
            <person name="Ward V.K."/>
        </authorList>
    </citation>
    <scope>NUCLEOTIDE SEQUENCE [LARGE SCALE GENOMIC DNA]</scope>
</reference>
<keyword evidence="3" id="KW-1185">Reference proteome</keyword>
<sequence>MHCLALVVAILACVCCAEKQLDHVTGTRHLVQVFVHNRYLAVRLNGTVEGTEDAFDVDTMLQRVSFRDGRILLRNAITCMHVCLDRCGVMYSTNAMSYDCFLKENYTENNYSVMYKIYKRKRTYVALNNRGRARRVQLPMRRTLRKMSQYALLLLKPVNYTVVVQCNKLKYITKHRQCRVK</sequence>
<dbReference type="SMART" id="SM00442">
    <property type="entry name" value="FGF"/>
    <property type="match status" value="1"/>
</dbReference>
<dbReference type="CDD" id="cd23311">
    <property type="entry name" value="beta-trefoil_FGF_Bnl-like"/>
    <property type="match status" value="1"/>
</dbReference>
<protein>
    <submittedName>
        <fullName evidence="2">FGF</fullName>
    </submittedName>
</protein>
<dbReference type="Pfam" id="PF00167">
    <property type="entry name" value="FGF"/>
    <property type="match status" value="1"/>
</dbReference>
<evidence type="ECO:0000313" key="3">
    <source>
        <dbReference type="Proteomes" id="UP000203221"/>
    </source>
</evidence>
<dbReference type="PANTHER" id="PTHR11486">
    <property type="entry name" value="FIBROBLAST GROWTH FACTOR"/>
    <property type="match status" value="1"/>
</dbReference>
<dbReference type="RefSeq" id="NP_203194.1">
    <property type="nucleotide sequence ID" value="NC_003083.1"/>
</dbReference>
<dbReference type="OrthoDB" id="14030at10239"/>
<dbReference type="EMBL" id="AY043265">
    <property type="protein sequence ID" value="AAK85589.1"/>
    <property type="molecule type" value="Genomic_DNA"/>
</dbReference>
<dbReference type="PROSITE" id="PS00247">
    <property type="entry name" value="HBGF_FGF"/>
    <property type="match status" value="1"/>
</dbReference>
<comment type="similarity">
    <text evidence="1">Belongs to the heparin-binding growth factors family.</text>
</comment>